<accession>U7D7W9</accession>
<keyword evidence="2" id="KW-1185">Reference proteome</keyword>
<proteinExistence type="predicted"/>
<gene>
    <name evidence="1" type="ORF">CALK_1900</name>
</gene>
<comment type="caution">
    <text evidence="1">The sequence shown here is derived from an EMBL/GenBank/DDBJ whole genome shotgun (WGS) entry which is preliminary data.</text>
</comment>
<dbReference type="AlphaFoldDB" id="U7D7W9"/>
<reference evidence="1 2" key="1">
    <citation type="journal article" date="2013" name="Environ. Microbiol.">
        <title>Genome analysis of Chitinivibrio alkaliphilus gen. nov., sp. nov., a novel extremely haloalkaliphilic anaerobic chitinolytic bacterium from the candidate phylum Termite Group 3.</title>
        <authorList>
            <person name="Sorokin D.Y."/>
            <person name="Gumerov V.M."/>
            <person name="Rakitin A.L."/>
            <person name="Beletsky A.V."/>
            <person name="Damste J.S."/>
            <person name="Muyzer G."/>
            <person name="Mardanov A.V."/>
            <person name="Ravin N.V."/>
        </authorList>
    </citation>
    <scope>NUCLEOTIDE SEQUENCE [LARGE SCALE GENOMIC DNA]</scope>
    <source>
        <strain evidence="1 2">ACht1</strain>
    </source>
</reference>
<protein>
    <submittedName>
        <fullName evidence="1">Uncharacterized protein</fullName>
    </submittedName>
</protein>
<dbReference type="STRING" id="1313304.CALK_1900"/>
<dbReference type="EMBL" id="ASJR01000017">
    <property type="protein sequence ID" value="ERP31187.1"/>
    <property type="molecule type" value="Genomic_DNA"/>
</dbReference>
<dbReference type="RefSeq" id="WP_022637325.1">
    <property type="nucleotide sequence ID" value="NZ_ASJR01000017.1"/>
</dbReference>
<evidence type="ECO:0000313" key="1">
    <source>
        <dbReference type="EMBL" id="ERP31187.1"/>
    </source>
</evidence>
<dbReference type="OrthoDB" id="9778182at2"/>
<sequence>MTIRVHTSFLVLVMVSLSHALYSGHLIDMSAPSTLPRGAYSVSSRISPPGGSTSGAGVIFSVDVGLSDRLLVGVGYGGDGLIGRDEVDWYPWPGARIKYHLFNEPHRRWSVATGVDIQGYSGNAPEYRGFVYKSEGVYVTMGRNYAFFNFPAEFIMNINYSFEDVDNVHWPNFGIGTNIRINPEIAAIIEYDFATNQQVKDADPDTYWGITSGFLNLGFSWRFVSSLQFSLHFRDVFSNRIRSKNYPADDSVYGWGREIRLEYFSRF</sequence>
<dbReference type="eggNOG" id="ENOG5030BZT">
    <property type="taxonomic scope" value="Bacteria"/>
</dbReference>
<name>U7D7W9_9BACT</name>
<organism evidence="1 2">
    <name type="scientific">Chitinivibrio alkaliphilus ACht1</name>
    <dbReference type="NCBI Taxonomy" id="1313304"/>
    <lineage>
        <taxon>Bacteria</taxon>
        <taxon>Pseudomonadati</taxon>
        <taxon>Fibrobacterota</taxon>
        <taxon>Chitinivibrionia</taxon>
        <taxon>Chitinivibrionales</taxon>
        <taxon>Chitinivibrionaceae</taxon>
        <taxon>Chitinivibrio</taxon>
    </lineage>
</organism>
<evidence type="ECO:0000313" key="2">
    <source>
        <dbReference type="Proteomes" id="UP000017148"/>
    </source>
</evidence>
<dbReference type="Proteomes" id="UP000017148">
    <property type="component" value="Unassembled WGS sequence"/>
</dbReference>